<sequence length="238" mass="25383">MAPSQQNNPGRFVPADMRLSPASAFIPTSFLGPNKRTHPAAFAESPFEAPESSSAPALPSSFFLSAGEFPRVAEPKRRRLSSQTPAEVSNRRLHSVTSSDDCLVNAASGAFDCGTGAAACFSPQRVAASFPPLPEAAFSSHASRDVARDYPRQPPSLLSHLSRGNVTSAFSAALQAGGGPDNAHIHCNREARQFDESAEMLETLEENCAPTLLPRRPRCAGGGKAAAEMFRAYDLFYM</sequence>
<feature type="region of interest" description="Disordered" evidence="1">
    <location>
        <begin position="73"/>
        <end position="92"/>
    </location>
</feature>
<evidence type="ECO:0000313" key="3">
    <source>
        <dbReference type="Proteomes" id="UP000028837"/>
    </source>
</evidence>
<organism evidence="2 3">
    <name type="scientific">Toxoplasma gondii GAB2-2007-GAL-DOM2</name>
    <dbReference type="NCBI Taxonomy" id="1130820"/>
    <lineage>
        <taxon>Eukaryota</taxon>
        <taxon>Sar</taxon>
        <taxon>Alveolata</taxon>
        <taxon>Apicomplexa</taxon>
        <taxon>Conoidasida</taxon>
        <taxon>Coccidia</taxon>
        <taxon>Eucoccidiorida</taxon>
        <taxon>Eimeriorina</taxon>
        <taxon>Sarcocystidae</taxon>
        <taxon>Toxoplasma</taxon>
    </lineage>
</organism>
<dbReference type="AlphaFoldDB" id="A0A086JFF3"/>
<dbReference type="EMBL" id="AHZU02001583">
    <property type="protein sequence ID" value="KFG30871.1"/>
    <property type="molecule type" value="Genomic_DNA"/>
</dbReference>
<name>A0A086JFF3_TOXGO</name>
<evidence type="ECO:0000256" key="1">
    <source>
        <dbReference type="SAM" id="MobiDB-lite"/>
    </source>
</evidence>
<accession>A0A086JFF3</accession>
<proteinExistence type="predicted"/>
<evidence type="ECO:0000313" key="2">
    <source>
        <dbReference type="EMBL" id="KFG30871.1"/>
    </source>
</evidence>
<reference evidence="2 3" key="1">
    <citation type="submission" date="2014-02" db="EMBL/GenBank/DDBJ databases">
        <authorList>
            <person name="Sibley D."/>
            <person name="Venepally P."/>
            <person name="Karamycheva S."/>
            <person name="Hadjithomas M."/>
            <person name="Khan A."/>
            <person name="Brunk B."/>
            <person name="Roos D."/>
            <person name="Caler E."/>
            <person name="Lorenzi H."/>
        </authorList>
    </citation>
    <scope>NUCLEOTIDE SEQUENCE [LARGE SCALE GENOMIC DNA]</scope>
    <source>
        <strain evidence="2 3">GAB2-2007-GAL-DOM2</strain>
    </source>
</reference>
<gene>
    <name evidence="2" type="ORF">TGDOM2_366470</name>
</gene>
<dbReference type="Proteomes" id="UP000028837">
    <property type="component" value="Unassembled WGS sequence"/>
</dbReference>
<comment type="caution">
    <text evidence="2">The sequence shown here is derived from an EMBL/GenBank/DDBJ whole genome shotgun (WGS) entry which is preliminary data.</text>
</comment>
<protein>
    <submittedName>
        <fullName evidence="2">Uncharacterized protein</fullName>
    </submittedName>
</protein>
<dbReference type="VEuPathDB" id="ToxoDB:TGDOM2_366470"/>